<evidence type="ECO:0000313" key="2">
    <source>
        <dbReference type="EMBL" id="MBK1877092.1"/>
    </source>
</evidence>
<comment type="caution">
    <text evidence="2">The sequence shown here is derived from an EMBL/GenBank/DDBJ whole genome shotgun (WGS) entry which is preliminary data.</text>
</comment>
<evidence type="ECO:0000313" key="3">
    <source>
        <dbReference type="Proteomes" id="UP000617628"/>
    </source>
</evidence>
<feature type="signal peptide" evidence="1">
    <location>
        <begin position="1"/>
        <end position="24"/>
    </location>
</feature>
<dbReference type="InterPro" id="IPR011659">
    <property type="entry name" value="WD40"/>
</dbReference>
<protein>
    <submittedName>
        <fullName evidence="2">PD40 domain-containing protein</fullName>
    </submittedName>
</protein>
<dbReference type="SUPFAM" id="SSF50969">
    <property type="entry name" value="YVTN repeat-like/Quinoprotein amine dehydrogenase"/>
    <property type="match status" value="1"/>
</dbReference>
<keyword evidence="3" id="KW-1185">Reference proteome</keyword>
<keyword evidence="1" id="KW-0732">Signal</keyword>
<evidence type="ECO:0000256" key="1">
    <source>
        <dbReference type="SAM" id="SignalP"/>
    </source>
</evidence>
<proteinExistence type="predicted"/>
<dbReference type="RefSeq" id="WP_200355309.1">
    <property type="nucleotide sequence ID" value="NZ_JAENIL010000015.1"/>
</dbReference>
<reference evidence="2" key="1">
    <citation type="submission" date="2021-01" db="EMBL/GenBank/DDBJ databases">
        <title>Modified the classification status of verrucomicrobia.</title>
        <authorList>
            <person name="Feng X."/>
        </authorList>
    </citation>
    <scope>NUCLEOTIDE SEQUENCE</scope>
    <source>
        <strain evidence="2">KCTC 13126</strain>
    </source>
</reference>
<gene>
    <name evidence="2" type="ORF">JIN87_09445</name>
</gene>
<organism evidence="2 3">
    <name type="scientific">Pelagicoccus mobilis</name>
    <dbReference type="NCBI Taxonomy" id="415221"/>
    <lineage>
        <taxon>Bacteria</taxon>
        <taxon>Pseudomonadati</taxon>
        <taxon>Verrucomicrobiota</taxon>
        <taxon>Opitutia</taxon>
        <taxon>Puniceicoccales</taxon>
        <taxon>Pelagicoccaceae</taxon>
        <taxon>Pelagicoccus</taxon>
    </lineage>
</organism>
<dbReference type="Proteomes" id="UP000617628">
    <property type="component" value="Unassembled WGS sequence"/>
</dbReference>
<feature type="chain" id="PRO_5036783470" evidence="1">
    <location>
        <begin position="25"/>
        <end position="869"/>
    </location>
</feature>
<dbReference type="Gene3D" id="2.130.10.10">
    <property type="entry name" value="YVTN repeat-like/Quinoprotein amine dehydrogenase"/>
    <property type="match status" value="1"/>
</dbReference>
<dbReference type="InterPro" id="IPR011044">
    <property type="entry name" value="Quino_amine_DH_bsu"/>
</dbReference>
<dbReference type="Pfam" id="PF07676">
    <property type="entry name" value="PD40"/>
    <property type="match status" value="1"/>
</dbReference>
<dbReference type="InterPro" id="IPR015943">
    <property type="entry name" value="WD40/YVTN_repeat-like_dom_sf"/>
</dbReference>
<accession>A0A934RZC4</accession>
<sequence>MRIHFSITVFLTFTASILPTLASARTALEVESVESALPYNFVQLHTDTIAQFNKGVWDLESGEQLAGPEGNLGYLLVLGLLGYFNSGTIDAIPDRGLLLDFDPTSLRAAYRTRLGGLEVRTTANEVIFESPYVDRINQKEAFLIDDGKYVLIRTRDKQDGTPILVLYSLDSGEEVWERRGPSSVSWAILDNTLACLELKPSENAEGHRIATLFNLVDSTEIAATEVSVHTGQPETDPIFDPFRKPRELLIRETSPVFFQAYNTGTLIADGINQDLTTIDDIQVRNLPHSSEQPWGKSSESDSPNRYHVAIATQFSDELPYFFIIDAQEKEVVSTSLELRREEDMTSQGNHHAISSDGQLFFKAMSEGPIEVWDLRSKSFVKEINIPGVTFDTMLSSKDSRYLFVNGYDEQQSSFAAMIDIETGLPSYQIEFSHTNAFEYTTDGDLAPAYKRRPVISPDGRRIYFQSLSGIESFDFKTGIKIDLSTKFRGSAITTRFVESQSGWVTVYETGKVSFESTDGVEGSVFFQLPNDRKIQFATIDERSGSIAFKREWTSYRQNGESYVPTYDYSIVVVHPFDDRVDQNLPLDHDYYEESKLKLLGGGRWLVAPYSGIFDLETLQPYDTTRFVSTKDAYHYETGRWADKSGGVITVTELEKGTSTILDTSELFGHIRALRFSEDGSRLYCLTSPTSYSHQQQSIHVLDSSDGTLISQMPITSLPGTSEFWRMQLSKDEDQILLSDESAIASILDLKTNTSGIPIELGRGSTYYSLPTYFEIAPPLSSGESRSIDANGNLYILRPITTHPIRCQLTASLDTGSELSFPLKNDRRYWIQASDNLVRWETYRNTDFIESWFDSNDKGFFRVYESDGSN</sequence>
<name>A0A934RZC4_9BACT</name>
<dbReference type="EMBL" id="JAENIL010000015">
    <property type="protein sequence ID" value="MBK1877092.1"/>
    <property type="molecule type" value="Genomic_DNA"/>
</dbReference>
<dbReference type="AlphaFoldDB" id="A0A934RZC4"/>